<feature type="transmembrane region" description="Helical" evidence="12">
    <location>
        <begin position="529"/>
        <end position="549"/>
    </location>
</feature>
<evidence type="ECO:0000256" key="6">
    <source>
        <dbReference type="ARBA" id="ARBA00023043"/>
    </source>
</evidence>
<sequence length="1240" mass="138378">MEAHFLSVVRNNEVSEVSTVLGEVNVSPDVSPDLGALRDKFGRSVLELAVDSGSREVAEVLLDHGAPIGDSLLYAIDRQDVDAVRILKERALTETLGRTYGVDSEDKFGRSVLELAVDSGSREVAEVLLDHGAPIGDALLYAIDRQDVDAMRILKERALTETLGRTYGVDDGSNAFPSYMTPVMLAAMKNNYDILEMLLQAGFPTPAPDDYKWTTDISESIAWLDAYRAVCSPSYILLTSPDPFITAFRTAKALRDALWKREQYRPELELLADQCETFARELLDEARSTKEAGTILEHLCSPEDSPYRKSASTIQLAVDLKLKQGLETASSVYTAVFLVTVGLAYPFLCLAHLLAPQSKLDAHSEQNTVADDWAYKAKESSFQPVAVADVLFSIFTIVVFIRAMSLFTDNRFLGMLLISIGRMAVSIMKFVVLDGLVLFAFALGLNQLYWFYGTMHQYLCSNYSQSNLQALSCSKSQGFDTIFSALQSLFWAGFGVVDLSTLELKPGTSPVNVFQIQEWPVITETAGKLVFGLYEVIGVLVLINLLIAIMSDSFTRTEDGSSAFPSYMTPVMLAAMKNNYDILEMLLQAGFPTPAPDDYKWTTDISESIAWLDAYRAVCSPSYILLTSPDPFHTAFRTAKALRDVLWKREQYRPELEQLADQCETFACELLDEARSTKEAETILEHLCSPEHSPYKKPVSTIQLAVDLQLMQIGRFSSLSVVREMYWTVSWIVLLILLLVDSQSYRLGPSEIDSIIQGTPASSRPVSVASILIMMWIIDIAWKELQDVRREGLMDHFKQPWNFLDFVMIAVFLAQFALRLVAIQARRDFLDIYRSVQNTVADEWTHKANETSFQPVAVADVLFSIFTIVVFVRAMSMFIYNRFLGMLLISIGRMAVDIMKFVVLDGLVLFAFALGLNQLYWFYGTMHQYLCSNYSQSNLQALSCSKSQGFDTIFSALQSLFWAGFGVVDLSTLELKPGTSPVNVFQIQEWPVITETAGKLVFGLYEVIGVLVLINLLIAIMSDSFTRTEEVKRIDWGFVVMKDVLRYLKVDLSLPPPFGLIMSVRNALVRPVLALCGRRNNPPDTDNNISKFVQVERAIRPSQSSLPAKQDVYKHIVITRHFPNIHGNMEARFLSLVRNNEVSEVSTVLGEVNVSPDACPDLGSLRDKFGRSVLELAVDSGSREVAEVLLDHGAPIGDALLYAIDRQDADAVRILKERALAETLGRTYGVDSEVGNYLMV</sequence>
<evidence type="ECO:0000256" key="8">
    <source>
        <dbReference type="ARBA" id="ARBA00023136"/>
    </source>
</evidence>
<feature type="transmembrane region" description="Helical" evidence="12">
    <location>
        <begin position="332"/>
        <end position="355"/>
    </location>
</feature>
<feature type="domain" description="Transient receptor ion channel" evidence="13">
    <location>
        <begin position="589"/>
        <end position="653"/>
    </location>
</feature>
<dbReference type="InterPro" id="IPR013555">
    <property type="entry name" value="TRP_dom"/>
</dbReference>
<dbReference type="PANTHER" id="PTHR10117:SF54">
    <property type="entry name" value="TRANSIENT RECEPTOR POTENTIAL-GAMMA PROTEIN"/>
    <property type="match status" value="1"/>
</dbReference>
<evidence type="ECO:0000256" key="12">
    <source>
        <dbReference type="SAM" id="Phobius"/>
    </source>
</evidence>
<dbReference type="SMART" id="SM01420">
    <property type="entry name" value="TRP_2"/>
    <property type="match status" value="2"/>
</dbReference>
<dbReference type="Gene3D" id="1.25.40.20">
    <property type="entry name" value="Ankyrin repeat-containing domain"/>
    <property type="match status" value="2"/>
</dbReference>
<dbReference type="AlphaFoldDB" id="C3YP98"/>
<evidence type="ECO:0000256" key="4">
    <source>
        <dbReference type="ARBA" id="ARBA00022737"/>
    </source>
</evidence>
<dbReference type="InterPro" id="IPR002153">
    <property type="entry name" value="TRPC_channel"/>
</dbReference>
<keyword evidence="8 12" id="KW-0472">Membrane</keyword>
<dbReference type="InterPro" id="IPR002110">
    <property type="entry name" value="Ankyrin_rpt"/>
</dbReference>
<feature type="transmembrane region" description="Helical" evidence="12">
    <location>
        <begin position="390"/>
        <end position="409"/>
    </location>
</feature>
<dbReference type="SUPFAM" id="SSF48403">
    <property type="entry name" value="Ankyrin repeat"/>
    <property type="match status" value="1"/>
</dbReference>
<keyword evidence="9" id="KW-0407">Ion channel</keyword>
<keyword evidence="2" id="KW-0813">Transport</keyword>
<organism>
    <name type="scientific">Branchiostoma floridae</name>
    <name type="common">Florida lancelet</name>
    <name type="synonym">Amphioxus</name>
    <dbReference type="NCBI Taxonomy" id="7739"/>
    <lineage>
        <taxon>Eukaryota</taxon>
        <taxon>Metazoa</taxon>
        <taxon>Chordata</taxon>
        <taxon>Cephalochordata</taxon>
        <taxon>Leptocardii</taxon>
        <taxon>Amphioxiformes</taxon>
        <taxon>Branchiostomatidae</taxon>
        <taxon>Branchiostoma</taxon>
    </lineage>
</organism>
<keyword evidence="3 12" id="KW-0812">Transmembrane</keyword>
<name>C3YP98_BRAFL</name>
<feature type="repeat" description="ANK" evidence="11">
    <location>
        <begin position="41"/>
        <end position="68"/>
    </location>
</feature>
<reference evidence="14" key="1">
    <citation type="journal article" date="2008" name="Nature">
        <title>The amphioxus genome and the evolution of the chordate karyotype.</title>
        <authorList>
            <consortium name="US DOE Joint Genome Institute (JGI-PGF)"/>
            <person name="Putnam N.H."/>
            <person name="Butts T."/>
            <person name="Ferrier D.E.K."/>
            <person name="Furlong R.F."/>
            <person name="Hellsten U."/>
            <person name="Kawashima T."/>
            <person name="Robinson-Rechavi M."/>
            <person name="Shoguchi E."/>
            <person name="Terry A."/>
            <person name="Yu J.-K."/>
            <person name="Benito-Gutierrez E.L."/>
            <person name="Dubchak I."/>
            <person name="Garcia-Fernandez J."/>
            <person name="Gibson-Brown J.J."/>
            <person name="Grigoriev I.V."/>
            <person name="Horton A.C."/>
            <person name="de Jong P.J."/>
            <person name="Jurka J."/>
            <person name="Kapitonov V.V."/>
            <person name="Kohara Y."/>
            <person name="Kuroki Y."/>
            <person name="Lindquist E."/>
            <person name="Lucas S."/>
            <person name="Osoegawa K."/>
            <person name="Pennacchio L.A."/>
            <person name="Salamov A.A."/>
            <person name="Satou Y."/>
            <person name="Sauka-Spengler T."/>
            <person name="Schmutz J."/>
            <person name="Shin-I T."/>
            <person name="Toyoda A."/>
            <person name="Bronner-Fraser M."/>
            <person name="Fujiyama A."/>
            <person name="Holland L.Z."/>
            <person name="Holland P.W.H."/>
            <person name="Satoh N."/>
            <person name="Rokhsar D.S."/>
        </authorList>
    </citation>
    <scope>NUCLEOTIDE SEQUENCE [LARGE SCALE GENOMIC DNA]</scope>
    <source>
        <strain evidence="14">S238N-H82</strain>
        <tissue evidence="14">Testes</tissue>
    </source>
</reference>
<evidence type="ECO:0000256" key="11">
    <source>
        <dbReference type="PROSITE-ProRule" id="PRU00023"/>
    </source>
</evidence>
<evidence type="ECO:0000256" key="5">
    <source>
        <dbReference type="ARBA" id="ARBA00022989"/>
    </source>
</evidence>
<keyword evidence="5 12" id="KW-1133">Transmembrane helix</keyword>
<evidence type="ECO:0000256" key="7">
    <source>
        <dbReference type="ARBA" id="ARBA00023065"/>
    </source>
</evidence>
<feature type="domain" description="Transient receptor ion channel" evidence="13">
    <location>
        <begin position="201"/>
        <end position="265"/>
    </location>
</feature>
<dbReference type="PROSITE" id="PS50088">
    <property type="entry name" value="ANK_REPEAT"/>
    <property type="match status" value="5"/>
</dbReference>
<dbReference type="SMART" id="SM00248">
    <property type="entry name" value="ANK"/>
    <property type="match status" value="5"/>
</dbReference>
<proteinExistence type="predicted"/>
<feature type="transmembrane region" description="Helical" evidence="12">
    <location>
        <begin position="861"/>
        <end position="880"/>
    </location>
</feature>
<dbReference type="eggNOG" id="KOG3609">
    <property type="taxonomic scope" value="Eukaryota"/>
</dbReference>
<dbReference type="InParanoid" id="C3YP98"/>
<evidence type="ECO:0000256" key="2">
    <source>
        <dbReference type="ARBA" id="ARBA00022448"/>
    </source>
</evidence>
<dbReference type="EMBL" id="GG666538">
    <property type="protein sequence ID" value="EEN57682.1"/>
    <property type="molecule type" value="Genomic_DNA"/>
</dbReference>
<dbReference type="PANTHER" id="PTHR10117">
    <property type="entry name" value="TRANSIENT RECEPTOR POTENTIAL CHANNEL"/>
    <property type="match status" value="1"/>
</dbReference>
<evidence type="ECO:0000256" key="10">
    <source>
        <dbReference type="ARBA" id="ARBA00036634"/>
    </source>
</evidence>
<evidence type="ECO:0000259" key="13">
    <source>
        <dbReference type="SMART" id="SM01420"/>
    </source>
</evidence>
<feature type="repeat" description="ANK" evidence="11">
    <location>
        <begin position="108"/>
        <end position="135"/>
    </location>
</feature>
<evidence type="ECO:0000256" key="3">
    <source>
        <dbReference type="ARBA" id="ARBA00022692"/>
    </source>
</evidence>
<dbReference type="PROSITE" id="PS50297">
    <property type="entry name" value="ANK_REP_REGION"/>
    <property type="match status" value="3"/>
</dbReference>
<feature type="transmembrane region" description="Helical" evidence="12">
    <location>
        <begin position="430"/>
        <end position="452"/>
    </location>
</feature>
<dbReference type="Pfam" id="PF00023">
    <property type="entry name" value="Ank"/>
    <property type="match status" value="2"/>
</dbReference>
<dbReference type="Pfam" id="PF00520">
    <property type="entry name" value="Ion_trans"/>
    <property type="match status" value="2"/>
</dbReference>
<gene>
    <name evidence="14" type="ORF">BRAFLDRAFT_94548</name>
</gene>
<dbReference type="GO" id="GO:0005262">
    <property type="term" value="F:calcium channel activity"/>
    <property type="evidence" value="ECO:0007669"/>
    <property type="project" value="InterPro"/>
</dbReference>
<feature type="transmembrane region" description="Helical" evidence="12">
    <location>
        <begin position="803"/>
        <end position="825"/>
    </location>
</feature>
<comment type="catalytic activity">
    <reaction evidence="10">
        <text>Ca(2+)(in) = Ca(2+)(out)</text>
        <dbReference type="Rhea" id="RHEA:29671"/>
        <dbReference type="ChEBI" id="CHEBI:29108"/>
    </reaction>
</comment>
<evidence type="ECO:0000256" key="9">
    <source>
        <dbReference type="ARBA" id="ARBA00023303"/>
    </source>
</evidence>
<dbReference type="PRINTS" id="PR01097">
    <property type="entry name" value="TRNSRECEPTRP"/>
</dbReference>
<dbReference type="GO" id="GO:0016020">
    <property type="term" value="C:membrane"/>
    <property type="evidence" value="ECO:0007669"/>
    <property type="project" value="UniProtKB-SubCell"/>
</dbReference>
<accession>C3YP98</accession>
<keyword evidence="7" id="KW-0406">Ion transport</keyword>
<dbReference type="Pfam" id="PF08344">
    <property type="entry name" value="TRP_2"/>
    <property type="match status" value="2"/>
</dbReference>
<keyword evidence="6 11" id="KW-0040">ANK repeat</keyword>
<feature type="transmembrane region" description="Helical" evidence="12">
    <location>
        <begin position="1000"/>
        <end position="1020"/>
    </location>
</feature>
<dbReference type="InterPro" id="IPR005821">
    <property type="entry name" value="Ion_trans_dom"/>
</dbReference>
<dbReference type="FunFam" id="1.25.40.20:FF:000981">
    <property type="entry name" value="Uncharacterized protein"/>
    <property type="match status" value="2"/>
</dbReference>
<feature type="transmembrane region" description="Helical" evidence="12">
    <location>
        <begin position="901"/>
        <end position="923"/>
    </location>
</feature>
<dbReference type="InterPro" id="IPR036770">
    <property type="entry name" value="Ankyrin_rpt-contain_sf"/>
</dbReference>
<feature type="repeat" description="ANK" evidence="11">
    <location>
        <begin position="1169"/>
        <end position="1196"/>
    </location>
</feature>
<keyword evidence="4" id="KW-0677">Repeat</keyword>
<evidence type="ECO:0000313" key="14">
    <source>
        <dbReference type="EMBL" id="EEN57682.1"/>
    </source>
</evidence>
<comment type="subcellular location">
    <subcellularLocation>
        <location evidence="1">Membrane</location>
        <topology evidence="1">Multi-pass membrane protein</topology>
    </subcellularLocation>
</comment>
<feature type="repeat" description="ANK" evidence="11">
    <location>
        <begin position="566"/>
        <end position="598"/>
    </location>
</feature>
<protein>
    <recommendedName>
        <fullName evidence="13">Transient receptor ion channel domain-containing protein</fullName>
    </recommendedName>
</protein>
<evidence type="ECO:0000256" key="1">
    <source>
        <dbReference type="ARBA" id="ARBA00004141"/>
    </source>
</evidence>
<feature type="repeat" description="ANK" evidence="11">
    <location>
        <begin position="178"/>
        <end position="210"/>
    </location>
</feature>